<protein>
    <submittedName>
        <fullName evidence="2">Uncharacterized protein</fullName>
    </submittedName>
</protein>
<feature type="region of interest" description="Disordered" evidence="1">
    <location>
        <begin position="15"/>
        <end position="108"/>
    </location>
</feature>
<dbReference type="EMBL" id="SJTG01000002">
    <property type="protein sequence ID" value="TCI11453.1"/>
    <property type="molecule type" value="Genomic_DNA"/>
</dbReference>
<gene>
    <name evidence="2" type="ORF">EZM97_19350</name>
</gene>
<dbReference type="AlphaFoldDB" id="A0A4R0YWQ9"/>
<evidence type="ECO:0000256" key="1">
    <source>
        <dbReference type="SAM" id="MobiDB-lite"/>
    </source>
</evidence>
<sequence>MLVAFGMTTAAIAQDATQPAADSAHMHALPEGQVSPYAPAKVAQQPLPKPGDRSCLQTTGSLIPAKPGTCLPVHGNSYTQDDIKRTGEPNTARALQMLDPSITVRGGH</sequence>
<dbReference type="Proteomes" id="UP000291822">
    <property type="component" value="Unassembled WGS sequence"/>
</dbReference>
<organism evidence="2 3">
    <name type="scientific">Dyella soli</name>
    <dbReference type="NCBI Taxonomy" id="522319"/>
    <lineage>
        <taxon>Bacteria</taxon>
        <taxon>Pseudomonadati</taxon>
        <taxon>Pseudomonadota</taxon>
        <taxon>Gammaproteobacteria</taxon>
        <taxon>Lysobacterales</taxon>
        <taxon>Rhodanobacteraceae</taxon>
        <taxon>Dyella</taxon>
    </lineage>
</organism>
<evidence type="ECO:0000313" key="3">
    <source>
        <dbReference type="Proteomes" id="UP000291822"/>
    </source>
</evidence>
<reference evidence="2 3" key="1">
    <citation type="submission" date="2019-02" db="EMBL/GenBank/DDBJ databases">
        <title>Dyella amyloliquefaciens sp. nov., isolated from forest soil.</title>
        <authorList>
            <person name="Gao Z.-H."/>
            <person name="Qiu L.-H."/>
        </authorList>
    </citation>
    <scope>NUCLEOTIDE SEQUENCE [LARGE SCALE GENOMIC DNA]</scope>
    <source>
        <strain evidence="2 3">KACC 12747</strain>
    </source>
</reference>
<evidence type="ECO:0000313" key="2">
    <source>
        <dbReference type="EMBL" id="TCI11453.1"/>
    </source>
</evidence>
<proteinExistence type="predicted"/>
<name>A0A4R0YWQ9_9GAMM</name>
<accession>A0A4R0YWQ9</accession>
<keyword evidence="3" id="KW-1185">Reference proteome</keyword>
<comment type="caution">
    <text evidence="2">The sequence shown here is derived from an EMBL/GenBank/DDBJ whole genome shotgun (WGS) entry which is preliminary data.</text>
</comment>